<evidence type="ECO:0000313" key="2">
    <source>
        <dbReference type="Proteomes" id="UP000814033"/>
    </source>
</evidence>
<comment type="caution">
    <text evidence="1">The sequence shown here is derived from an EMBL/GenBank/DDBJ whole genome shotgun (WGS) entry which is preliminary data.</text>
</comment>
<dbReference type="EMBL" id="MU276369">
    <property type="protein sequence ID" value="KAI0039028.1"/>
    <property type="molecule type" value="Genomic_DNA"/>
</dbReference>
<reference evidence="1" key="1">
    <citation type="submission" date="2021-02" db="EMBL/GenBank/DDBJ databases">
        <authorList>
            <consortium name="DOE Joint Genome Institute"/>
            <person name="Ahrendt S."/>
            <person name="Looney B.P."/>
            <person name="Miyauchi S."/>
            <person name="Morin E."/>
            <person name="Drula E."/>
            <person name="Courty P.E."/>
            <person name="Chicoki N."/>
            <person name="Fauchery L."/>
            <person name="Kohler A."/>
            <person name="Kuo A."/>
            <person name="Labutti K."/>
            <person name="Pangilinan J."/>
            <person name="Lipzen A."/>
            <person name="Riley R."/>
            <person name="Andreopoulos W."/>
            <person name="He G."/>
            <person name="Johnson J."/>
            <person name="Barry K.W."/>
            <person name="Grigoriev I.V."/>
            <person name="Nagy L."/>
            <person name="Hibbett D."/>
            <person name="Henrissat B."/>
            <person name="Matheny P.B."/>
            <person name="Labbe J."/>
            <person name="Martin F."/>
        </authorList>
    </citation>
    <scope>NUCLEOTIDE SEQUENCE</scope>
    <source>
        <strain evidence="1">FP105234-sp</strain>
    </source>
</reference>
<keyword evidence="2" id="KW-1185">Reference proteome</keyword>
<evidence type="ECO:0000313" key="1">
    <source>
        <dbReference type="EMBL" id="KAI0039028.1"/>
    </source>
</evidence>
<dbReference type="Proteomes" id="UP000814033">
    <property type="component" value="Unassembled WGS sequence"/>
</dbReference>
<sequence>MEHLRLYRPSDPEFGSRTVLPNTRQDKPASEEYQVEKIVGHRYDKRRKQMLYLIRW</sequence>
<reference evidence="1" key="2">
    <citation type="journal article" date="2022" name="New Phytol.">
        <title>Evolutionary transition to the ectomycorrhizal habit in the genomes of a hyperdiverse lineage of mushroom-forming fungi.</title>
        <authorList>
            <person name="Looney B."/>
            <person name="Miyauchi S."/>
            <person name="Morin E."/>
            <person name="Drula E."/>
            <person name="Courty P.E."/>
            <person name="Kohler A."/>
            <person name="Kuo A."/>
            <person name="LaButti K."/>
            <person name="Pangilinan J."/>
            <person name="Lipzen A."/>
            <person name="Riley R."/>
            <person name="Andreopoulos W."/>
            <person name="He G."/>
            <person name="Johnson J."/>
            <person name="Nolan M."/>
            <person name="Tritt A."/>
            <person name="Barry K.W."/>
            <person name="Grigoriev I.V."/>
            <person name="Nagy L.G."/>
            <person name="Hibbett D."/>
            <person name="Henrissat B."/>
            <person name="Matheny P.B."/>
            <person name="Labbe J."/>
            <person name="Martin F.M."/>
        </authorList>
    </citation>
    <scope>NUCLEOTIDE SEQUENCE</scope>
    <source>
        <strain evidence="1">FP105234-sp</strain>
    </source>
</reference>
<organism evidence="1 2">
    <name type="scientific">Auriscalpium vulgare</name>
    <dbReference type="NCBI Taxonomy" id="40419"/>
    <lineage>
        <taxon>Eukaryota</taxon>
        <taxon>Fungi</taxon>
        <taxon>Dikarya</taxon>
        <taxon>Basidiomycota</taxon>
        <taxon>Agaricomycotina</taxon>
        <taxon>Agaricomycetes</taxon>
        <taxon>Russulales</taxon>
        <taxon>Auriscalpiaceae</taxon>
        <taxon>Auriscalpium</taxon>
    </lineage>
</organism>
<proteinExistence type="predicted"/>
<accession>A0ACB8R4R6</accession>
<protein>
    <submittedName>
        <fullName evidence="1">Uncharacterized protein</fullName>
    </submittedName>
</protein>
<gene>
    <name evidence="1" type="ORF">FA95DRAFT_1504735</name>
</gene>
<feature type="non-terminal residue" evidence="1">
    <location>
        <position position="56"/>
    </location>
</feature>
<name>A0ACB8R4R6_9AGAM</name>